<reference evidence="4" key="1">
    <citation type="journal article" date="2019" name="Int. J. Syst. Evol. Microbiol.">
        <title>The Global Catalogue of Microorganisms (GCM) 10K type strain sequencing project: providing services to taxonomists for standard genome sequencing and annotation.</title>
        <authorList>
            <consortium name="The Broad Institute Genomics Platform"/>
            <consortium name="The Broad Institute Genome Sequencing Center for Infectious Disease"/>
            <person name="Wu L."/>
            <person name="Ma J."/>
        </authorList>
    </citation>
    <scope>NUCLEOTIDE SEQUENCE [LARGE SCALE GENOMIC DNA]</scope>
    <source>
        <strain evidence="4">JCM 16902</strain>
    </source>
</reference>
<evidence type="ECO:0000256" key="2">
    <source>
        <dbReference type="ARBA" id="ARBA00023002"/>
    </source>
</evidence>
<dbReference type="Gene3D" id="3.40.50.720">
    <property type="entry name" value="NAD(P)-binding Rossmann-like Domain"/>
    <property type="match status" value="1"/>
</dbReference>
<evidence type="ECO:0000256" key="1">
    <source>
        <dbReference type="ARBA" id="ARBA00006484"/>
    </source>
</evidence>
<comment type="caution">
    <text evidence="3">The sequence shown here is derived from an EMBL/GenBank/DDBJ whole genome shotgun (WGS) entry which is preliminary data.</text>
</comment>
<dbReference type="PRINTS" id="PR00081">
    <property type="entry name" value="GDHRDH"/>
</dbReference>
<dbReference type="RefSeq" id="WP_231485641.1">
    <property type="nucleotide sequence ID" value="NZ_BAAAZO010000012.1"/>
</dbReference>
<dbReference type="EMBL" id="BAAAZO010000012">
    <property type="protein sequence ID" value="GAA3633389.1"/>
    <property type="molecule type" value="Genomic_DNA"/>
</dbReference>
<comment type="similarity">
    <text evidence="1">Belongs to the short-chain dehydrogenases/reductases (SDR) family.</text>
</comment>
<gene>
    <name evidence="3" type="ORF">GCM10022223_59640</name>
</gene>
<dbReference type="InterPro" id="IPR002347">
    <property type="entry name" value="SDR_fam"/>
</dbReference>
<dbReference type="Pfam" id="PF00106">
    <property type="entry name" value="adh_short"/>
    <property type="match status" value="1"/>
</dbReference>
<dbReference type="InterPro" id="IPR036291">
    <property type="entry name" value="NAD(P)-bd_dom_sf"/>
</dbReference>
<keyword evidence="4" id="KW-1185">Reference proteome</keyword>
<protein>
    <submittedName>
        <fullName evidence="3">SDR family NAD(P)-dependent oxidoreductase</fullName>
    </submittedName>
</protein>
<dbReference type="Proteomes" id="UP001501074">
    <property type="component" value="Unassembled WGS sequence"/>
</dbReference>
<dbReference type="PANTHER" id="PTHR44196:SF1">
    <property type="entry name" value="DEHYDROGENASE_REDUCTASE SDR FAMILY MEMBER 7B"/>
    <property type="match status" value="1"/>
</dbReference>
<keyword evidence="2" id="KW-0560">Oxidoreductase</keyword>
<accession>A0ABP7AJC6</accession>
<dbReference type="InterPro" id="IPR020904">
    <property type="entry name" value="Sc_DH/Rdtase_CS"/>
</dbReference>
<evidence type="ECO:0000313" key="3">
    <source>
        <dbReference type="EMBL" id="GAA3633389.1"/>
    </source>
</evidence>
<proteinExistence type="inferred from homology"/>
<dbReference type="PANTHER" id="PTHR44196">
    <property type="entry name" value="DEHYDROGENASE/REDUCTASE SDR FAMILY MEMBER 7B"/>
    <property type="match status" value="1"/>
</dbReference>
<organism evidence="3 4">
    <name type="scientific">Kineosporia mesophila</name>
    <dbReference type="NCBI Taxonomy" id="566012"/>
    <lineage>
        <taxon>Bacteria</taxon>
        <taxon>Bacillati</taxon>
        <taxon>Actinomycetota</taxon>
        <taxon>Actinomycetes</taxon>
        <taxon>Kineosporiales</taxon>
        <taxon>Kineosporiaceae</taxon>
        <taxon>Kineosporia</taxon>
    </lineage>
</organism>
<sequence>MDITNSTVLIAGGTSGLGLGIARKLAAAGSTVIVGGRRAGLLATIAAQNPGIGTVEIDVTDDASVAAARDAVLAQYPGLSAVITMSGIMIAEDLRKADHFETTRRTVETNLLGTVRVLDAFTPHFLQRGTGTLVTVTSGIAFVPFPLTPAYGATKAGIHSYTESLREQLAGTGVEVTELIPPLVATTLMGDDQANDPNAMPLQDFVDESVGLLSQQPTPREVTVERVRAQRHAVVNGIYDQMLTRFSGALAALGR</sequence>
<name>A0ABP7AJC6_9ACTN</name>
<dbReference type="PROSITE" id="PS00061">
    <property type="entry name" value="ADH_SHORT"/>
    <property type="match status" value="1"/>
</dbReference>
<dbReference type="SUPFAM" id="SSF51735">
    <property type="entry name" value="NAD(P)-binding Rossmann-fold domains"/>
    <property type="match status" value="1"/>
</dbReference>
<evidence type="ECO:0000313" key="4">
    <source>
        <dbReference type="Proteomes" id="UP001501074"/>
    </source>
</evidence>